<dbReference type="Proteomes" id="UP001418222">
    <property type="component" value="Unassembled WGS sequence"/>
</dbReference>
<evidence type="ECO:0000313" key="10">
    <source>
        <dbReference type="Proteomes" id="UP001418222"/>
    </source>
</evidence>
<evidence type="ECO:0000256" key="6">
    <source>
        <dbReference type="ARBA" id="ARBA00023170"/>
    </source>
</evidence>
<evidence type="ECO:0000256" key="7">
    <source>
        <dbReference type="ARBA" id="ARBA00023224"/>
    </source>
</evidence>
<keyword evidence="4" id="KW-0297">G-protein coupled receptor</keyword>
<proteinExistence type="predicted"/>
<evidence type="ECO:0000256" key="3">
    <source>
        <dbReference type="ARBA" id="ARBA00022989"/>
    </source>
</evidence>
<keyword evidence="6 9" id="KW-0675">Receptor</keyword>
<organism evidence="9 10">
    <name type="scientific">Platanthera zijinensis</name>
    <dbReference type="NCBI Taxonomy" id="2320716"/>
    <lineage>
        <taxon>Eukaryota</taxon>
        <taxon>Viridiplantae</taxon>
        <taxon>Streptophyta</taxon>
        <taxon>Embryophyta</taxon>
        <taxon>Tracheophyta</taxon>
        <taxon>Spermatophyta</taxon>
        <taxon>Magnoliopsida</taxon>
        <taxon>Liliopsida</taxon>
        <taxon>Asparagales</taxon>
        <taxon>Orchidaceae</taxon>
        <taxon>Orchidoideae</taxon>
        <taxon>Orchideae</taxon>
        <taxon>Orchidinae</taxon>
        <taxon>Platanthera</taxon>
    </lineage>
</organism>
<dbReference type="InterPro" id="IPR022340">
    <property type="entry name" value="GPCR_GCR1_put"/>
</dbReference>
<evidence type="ECO:0000256" key="8">
    <source>
        <dbReference type="SAM" id="Phobius"/>
    </source>
</evidence>
<dbReference type="PRINTS" id="PR02000">
    <property type="entry name" value="GCR1PLANT"/>
</dbReference>
<name>A0AAP0B7U1_9ASPA</name>
<comment type="caution">
    <text evidence="9">The sequence shown here is derived from an EMBL/GenBank/DDBJ whole genome shotgun (WGS) entry which is preliminary data.</text>
</comment>
<keyword evidence="10" id="KW-1185">Reference proteome</keyword>
<keyword evidence="2 8" id="KW-0812">Transmembrane</keyword>
<dbReference type="GO" id="GO:0004930">
    <property type="term" value="F:G protein-coupled receptor activity"/>
    <property type="evidence" value="ECO:0007669"/>
    <property type="project" value="UniProtKB-KW"/>
</dbReference>
<dbReference type="GO" id="GO:0007189">
    <property type="term" value="P:adenylate cyclase-activating G protein-coupled receptor signaling pathway"/>
    <property type="evidence" value="ECO:0007669"/>
    <property type="project" value="TreeGrafter"/>
</dbReference>
<protein>
    <submittedName>
        <fullName evidence="9">G-protein coupled receptor 1</fullName>
    </submittedName>
</protein>
<feature type="transmembrane region" description="Helical" evidence="8">
    <location>
        <begin position="60"/>
        <end position="84"/>
    </location>
</feature>
<evidence type="ECO:0000256" key="5">
    <source>
        <dbReference type="ARBA" id="ARBA00023136"/>
    </source>
</evidence>
<comment type="subcellular location">
    <subcellularLocation>
        <location evidence="1">Membrane</location>
        <topology evidence="1">Multi-pass membrane protein</topology>
    </subcellularLocation>
</comment>
<accession>A0AAP0B7U1</accession>
<dbReference type="PANTHER" id="PTHR23112:SF0">
    <property type="entry name" value="TRANSMEMBRANE PROTEIN 116"/>
    <property type="match status" value="1"/>
</dbReference>
<feature type="transmembrane region" description="Helical" evidence="8">
    <location>
        <begin position="31"/>
        <end position="48"/>
    </location>
</feature>
<evidence type="ECO:0000256" key="2">
    <source>
        <dbReference type="ARBA" id="ARBA00022692"/>
    </source>
</evidence>
<evidence type="ECO:0000256" key="4">
    <source>
        <dbReference type="ARBA" id="ARBA00023040"/>
    </source>
</evidence>
<keyword evidence="5 8" id="KW-0472">Membrane</keyword>
<evidence type="ECO:0000313" key="9">
    <source>
        <dbReference type="EMBL" id="KAK8931365.1"/>
    </source>
</evidence>
<keyword evidence="7" id="KW-0807">Transducer</keyword>
<sequence length="131" mass="15029">MLNNAARMAVGMSDRFYQLDSGAGRKAVNKWGYYPLILIGSWAFATLNRILDFLYPEHEIFWLSLADVWFAGLMGLFNSIAYGLNSTVRRAIAERFDKDLPEKIRRWFPRSFRGQQQEQELTSLVVMASGA</sequence>
<dbReference type="AlphaFoldDB" id="A0AAP0B7U1"/>
<dbReference type="EMBL" id="JBBWWQ010000014">
    <property type="protein sequence ID" value="KAK8931365.1"/>
    <property type="molecule type" value="Genomic_DNA"/>
</dbReference>
<evidence type="ECO:0000256" key="1">
    <source>
        <dbReference type="ARBA" id="ARBA00004141"/>
    </source>
</evidence>
<dbReference type="PANTHER" id="PTHR23112">
    <property type="entry name" value="G PROTEIN-COUPLED RECEPTOR 157-RELATED"/>
    <property type="match status" value="1"/>
</dbReference>
<keyword evidence="3 8" id="KW-1133">Transmembrane helix</keyword>
<reference evidence="9 10" key="1">
    <citation type="journal article" date="2022" name="Nat. Plants">
        <title>Genomes of leafy and leafless Platanthera orchids illuminate the evolution of mycoheterotrophy.</title>
        <authorList>
            <person name="Li M.H."/>
            <person name="Liu K.W."/>
            <person name="Li Z."/>
            <person name="Lu H.C."/>
            <person name="Ye Q.L."/>
            <person name="Zhang D."/>
            <person name="Wang J.Y."/>
            <person name="Li Y.F."/>
            <person name="Zhong Z.M."/>
            <person name="Liu X."/>
            <person name="Yu X."/>
            <person name="Liu D.K."/>
            <person name="Tu X.D."/>
            <person name="Liu B."/>
            <person name="Hao Y."/>
            <person name="Liao X.Y."/>
            <person name="Jiang Y.T."/>
            <person name="Sun W.H."/>
            <person name="Chen J."/>
            <person name="Chen Y.Q."/>
            <person name="Ai Y."/>
            <person name="Zhai J.W."/>
            <person name="Wu S.S."/>
            <person name="Zhou Z."/>
            <person name="Hsiao Y.Y."/>
            <person name="Wu W.L."/>
            <person name="Chen Y.Y."/>
            <person name="Lin Y.F."/>
            <person name="Hsu J.L."/>
            <person name="Li C.Y."/>
            <person name="Wang Z.W."/>
            <person name="Zhao X."/>
            <person name="Zhong W.Y."/>
            <person name="Ma X.K."/>
            <person name="Ma L."/>
            <person name="Huang J."/>
            <person name="Chen G.Z."/>
            <person name="Huang M.Z."/>
            <person name="Huang L."/>
            <person name="Peng D.H."/>
            <person name="Luo Y.B."/>
            <person name="Zou S.Q."/>
            <person name="Chen S.P."/>
            <person name="Lan S."/>
            <person name="Tsai W.C."/>
            <person name="Van de Peer Y."/>
            <person name="Liu Z.J."/>
        </authorList>
    </citation>
    <scope>NUCLEOTIDE SEQUENCE [LARGE SCALE GENOMIC DNA]</scope>
    <source>
        <strain evidence="9">Lor287</strain>
    </source>
</reference>
<dbReference type="GO" id="GO:0005886">
    <property type="term" value="C:plasma membrane"/>
    <property type="evidence" value="ECO:0007669"/>
    <property type="project" value="TreeGrafter"/>
</dbReference>
<dbReference type="PRINTS" id="PR02001">
    <property type="entry name" value="GCR1CAMPR"/>
</dbReference>
<dbReference type="InterPro" id="IPR022343">
    <property type="entry name" value="GCR1-cAMP_receptor"/>
</dbReference>
<gene>
    <name evidence="9" type="primary">GCR1</name>
    <name evidence="9" type="ORF">KSP39_PZI016479</name>
</gene>